<evidence type="ECO:0000313" key="15">
    <source>
        <dbReference type="Proteomes" id="UP000366872"/>
    </source>
</evidence>
<evidence type="ECO:0000256" key="10">
    <source>
        <dbReference type="ARBA" id="ARBA00022989"/>
    </source>
</evidence>
<keyword evidence="3 13" id="KW-0813">Transport</keyword>
<keyword evidence="10 13" id="KW-1133">Transmembrane helix</keyword>
<keyword evidence="15" id="KW-1185">Reference proteome</keyword>
<evidence type="ECO:0000256" key="6">
    <source>
        <dbReference type="ARBA" id="ARBA00022617"/>
    </source>
</evidence>
<evidence type="ECO:0000256" key="12">
    <source>
        <dbReference type="ARBA" id="ARBA00023136"/>
    </source>
</evidence>
<dbReference type="GO" id="GO:0005886">
    <property type="term" value="C:plasma membrane"/>
    <property type="evidence" value="ECO:0007669"/>
    <property type="project" value="UniProtKB-SubCell"/>
</dbReference>
<dbReference type="PIRSF" id="PIRSF006446">
    <property type="entry name" value="Cyt_quinol_oxidase_1"/>
    <property type="match status" value="1"/>
</dbReference>
<feature type="transmembrane region" description="Helical" evidence="13">
    <location>
        <begin position="12"/>
        <end position="33"/>
    </location>
</feature>
<evidence type="ECO:0000256" key="7">
    <source>
        <dbReference type="ARBA" id="ARBA00022692"/>
    </source>
</evidence>
<dbReference type="AlphaFoldDB" id="A0A6C2U6J1"/>
<evidence type="ECO:0000256" key="1">
    <source>
        <dbReference type="ARBA" id="ARBA00004429"/>
    </source>
</evidence>
<dbReference type="InterPro" id="IPR002585">
    <property type="entry name" value="Cyt-d_ubiquinol_oxidase_su_1"/>
</dbReference>
<comment type="subcellular location">
    <subcellularLocation>
        <location evidence="1">Cell inner membrane</location>
        <topology evidence="1">Multi-pass membrane protein</topology>
    </subcellularLocation>
</comment>
<dbReference type="GO" id="GO:0070069">
    <property type="term" value="C:cytochrome complex"/>
    <property type="evidence" value="ECO:0007669"/>
    <property type="project" value="UniProtKB-UniRule"/>
</dbReference>
<dbReference type="GO" id="GO:0046872">
    <property type="term" value="F:metal ion binding"/>
    <property type="evidence" value="ECO:0007669"/>
    <property type="project" value="UniProtKB-UniRule"/>
</dbReference>
<keyword evidence="6 13" id="KW-0349">Heme</keyword>
<feature type="transmembrane region" description="Helical" evidence="13">
    <location>
        <begin position="411"/>
        <end position="432"/>
    </location>
</feature>
<evidence type="ECO:0000313" key="14">
    <source>
        <dbReference type="EMBL" id="VGO15545.1"/>
    </source>
</evidence>
<dbReference type="PANTHER" id="PTHR30365">
    <property type="entry name" value="CYTOCHROME D UBIQUINOL OXIDASE"/>
    <property type="match status" value="1"/>
</dbReference>
<feature type="transmembrane region" description="Helical" evidence="13">
    <location>
        <begin position="53"/>
        <end position="70"/>
    </location>
</feature>
<evidence type="ECO:0000256" key="8">
    <source>
        <dbReference type="ARBA" id="ARBA00022723"/>
    </source>
</evidence>
<dbReference type="Pfam" id="PF01654">
    <property type="entry name" value="Cyt_bd_oxida_I"/>
    <property type="match status" value="1"/>
</dbReference>
<comment type="similarity">
    <text evidence="2 13">Belongs to the cytochrome ubiquinol oxidase subunit 1 family.</text>
</comment>
<evidence type="ECO:0000256" key="13">
    <source>
        <dbReference type="PIRNR" id="PIRNR006446"/>
    </source>
</evidence>
<dbReference type="GO" id="GO:0020037">
    <property type="term" value="F:heme binding"/>
    <property type="evidence" value="ECO:0007669"/>
    <property type="project" value="TreeGrafter"/>
</dbReference>
<evidence type="ECO:0000256" key="4">
    <source>
        <dbReference type="ARBA" id="ARBA00022475"/>
    </source>
</evidence>
<keyword evidence="4 13" id="KW-1003">Cell membrane</keyword>
<feature type="transmembrane region" description="Helical" evidence="13">
    <location>
        <begin position="225"/>
        <end position="243"/>
    </location>
</feature>
<evidence type="ECO:0000256" key="11">
    <source>
        <dbReference type="ARBA" id="ARBA00023004"/>
    </source>
</evidence>
<accession>A0A6C2U6J1</accession>
<keyword evidence="5" id="KW-0997">Cell inner membrane</keyword>
<name>A0A6C2U6J1_PONDE</name>
<keyword evidence="7 13" id="KW-0812">Transmembrane</keyword>
<keyword evidence="11 13" id="KW-0408">Iron</keyword>
<protein>
    <submittedName>
        <fullName evidence="14">Cytochrome bd-I ubiquinol oxidase subunit 1</fullName>
    </submittedName>
</protein>
<dbReference type="GO" id="GO:0009055">
    <property type="term" value="F:electron transfer activity"/>
    <property type="evidence" value="ECO:0007669"/>
    <property type="project" value="UniProtKB-UniRule"/>
</dbReference>
<sequence>MDAVLLARIQFALTIGFHYIFPPLTIGLGWMIFMYNTRYQEGDNPVFRQLAQFWTKVFAITFVIGVATGITMEFQFGTNWANYSRFVGDIFGAPLAAEGVFAFFLESSFLGILLYGRKKVSQKMYWFSSLMVAAGATMSAFWIVVANSWQQTPAGFELVTETINGIEVQKAVLTNFWEAVFNPSTLPRYSHVITGALTVGVFFILGTSAWQVLKDRNTEFFRLSMRTAVVPCFAVIMLTMIVGHKHGHQVAETQPAKLAAFEGIWETQTHAPLMLFGLPDQEGEKNHFAIQVPGMVSLMVGGKFDTEIQGLKDFAPEDRPPVAISFWSFHLMFYMGMWMAFIAFVGVIFWINKKLLDHRLYLRLAALTVPIPFLANEVGWIAAEVGRQPWVVYNMLRTEKAVSVSVPAGQILASIIMFSLIYSLLFGLWIYLLRRQFHKGPDALETFQTEVN</sequence>
<gene>
    <name evidence="14" type="primary">cydA</name>
    <name evidence="14" type="ORF">PDESU_04130</name>
</gene>
<dbReference type="RefSeq" id="WP_136081100.1">
    <property type="nucleotide sequence ID" value="NZ_CAAHFG010000002.1"/>
</dbReference>
<feature type="transmembrane region" description="Helical" evidence="13">
    <location>
        <begin position="192"/>
        <end position="213"/>
    </location>
</feature>
<keyword evidence="12 13" id="KW-0472">Membrane</keyword>
<reference evidence="14 15" key="1">
    <citation type="submission" date="2019-04" db="EMBL/GenBank/DDBJ databases">
        <authorList>
            <person name="Van Vliet M D."/>
        </authorList>
    </citation>
    <scope>NUCLEOTIDE SEQUENCE [LARGE SCALE GENOMIC DNA]</scope>
    <source>
        <strain evidence="14 15">F1</strain>
    </source>
</reference>
<organism evidence="14 15">
    <name type="scientific">Pontiella desulfatans</name>
    <dbReference type="NCBI Taxonomy" id="2750659"/>
    <lineage>
        <taxon>Bacteria</taxon>
        <taxon>Pseudomonadati</taxon>
        <taxon>Kiritimatiellota</taxon>
        <taxon>Kiritimatiellia</taxon>
        <taxon>Kiritimatiellales</taxon>
        <taxon>Pontiellaceae</taxon>
        <taxon>Pontiella</taxon>
    </lineage>
</organism>
<feature type="transmembrane region" description="Helical" evidence="13">
    <location>
        <begin position="331"/>
        <end position="352"/>
    </location>
</feature>
<evidence type="ECO:0000256" key="2">
    <source>
        <dbReference type="ARBA" id="ARBA00009819"/>
    </source>
</evidence>
<dbReference type="Proteomes" id="UP000366872">
    <property type="component" value="Unassembled WGS sequence"/>
</dbReference>
<dbReference type="EMBL" id="CAAHFG010000002">
    <property type="protein sequence ID" value="VGO15545.1"/>
    <property type="molecule type" value="Genomic_DNA"/>
</dbReference>
<dbReference type="GO" id="GO:0019646">
    <property type="term" value="P:aerobic electron transport chain"/>
    <property type="evidence" value="ECO:0007669"/>
    <property type="project" value="InterPro"/>
</dbReference>
<evidence type="ECO:0000256" key="9">
    <source>
        <dbReference type="ARBA" id="ARBA00022982"/>
    </source>
</evidence>
<feature type="transmembrane region" description="Helical" evidence="13">
    <location>
        <begin position="364"/>
        <end position="383"/>
    </location>
</feature>
<feature type="transmembrane region" description="Helical" evidence="13">
    <location>
        <begin position="125"/>
        <end position="145"/>
    </location>
</feature>
<dbReference type="PANTHER" id="PTHR30365:SF0">
    <property type="entry name" value="CYTOCHROME BD-I UBIQUINOL OXIDASE SUBUNIT 1"/>
    <property type="match status" value="1"/>
</dbReference>
<keyword evidence="9 13" id="KW-0249">Electron transport</keyword>
<feature type="transmembrane region" description="Helical" evidence="13">
    <location>
        <begin position="90"/>
        <end position="113"/>
    </location>
</feature>
<evidence type="ECO:0000256" key="5">
    <source>
        <dbReference type="ARBA" id="ARBA00022519"/>
    </source>
</evidence>
<dbReference type="GO" id="GO:0016682">
    <property type="term" value="F:oxidoreductase activity, acting on diphenols and related substances as donors, oxygen as acceptor"/>
    <property type="evidence" value="ECO:0007669"/>
    <property type="project" value="TreeGrafter"/>
</dbReference>
<proteinExistence type="inferred from homology"/>
<keyword evidence="8 13" id="KW-0479">Metal-binding</keyword>
<evidence type="ECO:0000256" key="3">
    <source>
        <dbReference type="ARBA" id="ARBA00022448"/>
    </source>
</evidence>